<organism evidence="2 3">
    <name type="scientific">Halobacillus halophilus (strain ATCC 35676 / DSM 2266 / JCM 20832 / KCTC 3685 / LMG 17431 / NBRC 102448 / NCIMB 2269)</name>
    <name type="common">Sporosarcina halophila</name>
    <dbReference type="NCBI Taxonomy" id="866895"/>
    <lineage>
        <taxon>Bacteria</taxon>
        <taxon>Bacillati</taxon>
        <taxon>Bacillota</taxon>
        <taxon>Bacilli</taxon>
        <taxon>Bacillales</taxon>
        <taxon>Bacillaceae</taxon>
        <taxon>Halobacillus</taxon>
    </lineage>
</organism>
<keyword evidence="3" id="KW-1185">Reference proteome</keyword>
<evidence type="ECO:0000313" key="2">
    <source>
        <dbReference type="EMBL" id="CCG46643.1"/>
    </source>
</evidence>
<accession>I0JR73</accession>
<evidence type="ECO:0000256" key="1">
    <source>
        <dbReference type="SAM" id="Phobius"/>
    </source>
</evidence>
<feature type="transmembrane region" description="Helical" evidence="1">
    <location>
        <begin position="149"/>
        <end position="166"/>
    </location>
</feature>
<evidence type="ECO:0008006" key="4">
    <source>
        <dbReference type="Google" id="ProtNLM"/>
    </source>
</evidence>
<reference evidence="2 3" key="1">
    <citation type="journal article" date="2013" name="Environ. Microbiol.">
        <title>Chloride and organic osmolytes: a hybrid strategy to cope with elevated salinities by the moderately halophilic, chloride-dependent bacterium Halobacillus halophilus.</title>
        <authorList>
            <person name="Saum S.H."/>
            <person name="Pfeiffer F."/>
            <person name="Palm P."/>
            <person name="Rampp M."/>
            <person name="Schuster S.C."/>
            <person name="Muller V."/>
            <person name="Oesterhelt D."/>
        </authorList>
    </citation>
    <scope>NUCLEOTIDE SEQUENCE [LARGE SCALE GENOMIC DNA]</scope>
    <source>
        <strain evidence="3">ATCC 35676 / DSM 2266 / JCM 20832 / KCTC 3685 / LMG 17431 / NBRC 102448 / NCIMB 2269</strain>
    </source>
</reference>
<name>I0JR73_HALH3</name>
<dbReference type="AlphaFoldDB" id="I0JR73"/>
<dbReference type="HOGENOM" id="CLU_1313967_0_0_9"/>
<dbReference type="RefSeq" id="WP_014644531.1">
    <property type="nucleotide sequence ID" value="NC_017668.1"/>
</dbReference>
<keyword evidence="1" id="KW-0812">Transmembrane</keyword>
<dbReference type="Pfam" id="PF22564">
    <property type="entry name" value="HAAS"/>
    <property type="match status" value="1"/>
</dbReference>
<feature type="transmembrane region" description="Helical" evidence="1">
    <location>
        <begin position="110"/>
        <end position="128"/>
    </location>
</feature>
<dbReference type="KEGG" id="hhd:HBHAL_4302"/>
<dbReference type="STRING" id="866895.HBHAL_4302"/>
<feature type="transmembrane region" description="Helical" evidence="1">
    <location>
        <begin position="172"/>
        <end position="193"/>
    </location>
</feature>
<dbReference type="eggNOG" id="COG4709">
    <property type="taxonomic scope" value="Bacteria"/>
</dbReference>
<keyword evidence="1" id="KW-0472">Membrane</keyword>
<dbReference type="EMBL" id="HE717023">
    <property type="protein sequence ID" value="CCG46643.1"/>
    <property type="molecule type" value="Genomic_DNA"/>
</dbReference>
<keyword evidence="1" id="KW-1133">Transmembrane helix</keyword>
<protein>
    <recommendedName>
        <fullName evidence="4">DUF1700 domain-containing protein</fullName>
    </recommendedName>
</protein>
<sequence>MNKSHTVEDYLNELEYQLRELPADERRAHLNEIRDHLMELVAEEGKTEQQIVYSFMSPEQLSQEILQEEQTSRQKKEFAIPDYWYGVTVISVIAPFGALALPLIFENIDIGLFLPFLLQFIVGAGVLFGYYKNKMTTKRGHILRKSGRVMIPVLALPFGLFSLNIMQTGELAAFNVAYLVCYVLVWACTYLSMRSLYLNHVKIVELSSY</sequence>
<evidence type="ECO:0000313" key="3">
    <source>
        <dbReference type="Proteomes" id="UP000007397"/>
    </source>
</evidence>
<gene>
    <name evidence="2" type="ordered locus">HBHAL_4302</name>
</gene>
<proteinExistence type="predicted"/>
<dbReference type="Proteomes" id="UP000007397">
    <property type="component" value="Chromosome"/>
</dbReference>
<feature type="transmembrane region" description="Helical" evidence="1">
    <location>
        <begin position="83"/>
        <end position="104"/>
    </location>
</feature>
<dbReference type="PATRIC" id="fig|866895.3.peg.3341"/>